<dbReference type="EMBL" id="JANPWB010000009">
    <property type="protein sequence ID" value="KAJ1157262.1"/>
    <property type="molecule type" value="Genomic_DNA"/>
</dbReference>
<proteinExistence type="predicted"/>
<comment type="caution">
    <text evidence="1">The sequence shown here is derived from an EMBL/GenBank/DDBJ whole genome shotgun (WGS) entry which is preliminary data.</text>
</comment>
<evidence type="ECO:0000313" key="1">
    <source>
        <dbReference type="EMBL" id="KAJ1157262.1"/>
    </source>
</evidence>
<sequence>MELPSPTSTEAIGLCFSRTVVRLQGGTDKKTEEGLGFSSTVVRLQGGTDKKTEEGLGKYICIYWDSLQ</sequence>
<keyword evidence="2" id="KW-1185">Reference proteome</keyword>
<reference evidence="1" key="1">
    <citation type="journal article" date="2022" name="bioRxiv">
        <title>Sequencing and chromosome-scale assembly of the giantPleurodeles waltlgenome.</title>
        <authorList>
            <person name="Brown T."/>
            <person name="Elewa A."/>
            <person name="Iarovenko S."/>
            <person name="Subramanian E."/>
            <person name="Araus A.J."/>
            <person name="Petzold A."/>
            <person name="Susuki M."/>
            <person name="Suzuki K.-i.T."/>
            <person name="Hayashi T."/>
            <person name="Toyoda A."/>
            <person name="Oliveira C."/>
            <person name="Osipova E."/>
            <person name="Leigh N.D."/>
            <person name="Simon A."/>
            <person name="Yun M.H."/>
        </authorList>
    </citation>
    <scope>NUCLEOTIDE SEQUENCE</scope>
    <source>
        <strain evidence="1">20211129_DDA</strain>
        <tissue evidence="1">Liver</tissue>
    </source>
</reference>
<protein>
    <submittedName>
        <fullName evidence="1">Uncharacterized protein</fullName>
    </submittedName>
</protein>
<accession>A0AAV7RZU3</accession>
<dbReference type="Proteomes" id="UP001066276">
    <property type="component" value="Chromosome 5"/>
</dbReference>
<gene>
    <name evidence="1" type="ORF">NDU88_009977</name>
</gene>
<evidence type="ECO:0000313" key="2">
    <source>
        <dbReference type="Proteomes" id="UP001066276"/>
    </source>
</evidence>
<dbReference type="AlphaFoldDB" id="A0AAV7RZU3"/>
<name>A0AAV7RZU3_PLEWA</name>
<organism evidence="1 2">
    <name type="scientific">Pleurodeles waltl</name>
    <name type="common">Iberian ribbed newt</name>
    <dbReference type="NCBI Taxonomy" id="8319"/>
    <lineage>
        <taxon>Eukaryota</taxon>
        <taxon>Metazoa</taxon>
        <taxon>Chordata</taxon>
        <taxon>Craniata</taxon>
        <taxon>Vertebrata</taxon>
        <taxon>Euteleostomi</taxon>
        <taxon>Amphibia</taxon>
        <taxon>Batrachia</taxon>
        <taxon>Caudata</taxon>
        <taxon>Salamandroidea</taxon>
        <taxon>Salamandridae</taxon>
        <taxon>Pleurodelinae</taxon>
        <taxon>Pleurodeles</taxon>
    </lineage>
</organism>